<dbReference type="PANTHER" id="PTHR48011:SF4">
    <property type="entry name" value="MITOGEN-ACTIVATED PROTEIN KINASE KINASE KINASE 19"/>
    <property type="match status" value="1"/>
</dbReference>
<reference evidence="3" key="1">
    <citation type="submission" date="2022-11" db="EMBL/GenBank/DDBJ databases">
        <authorList>
            <person name="Scott C."/>
            <person name="Bruce N."/>
        </authorList>
    </citation>
    <scope>NUCLEOTIDE SEQUENCE</scope>
</reference>
<dbReference type="Pfam" id="PF00069">
    <property type="entry name" value="Pkinase"/>
    <property type="match status" value="1"/>
</dbReference>
<feature type="domain" description="Protein kinase" evidence="2">
    <location>
        <begin position="129"/>
        <end position="369"/>
    </location>
</feature>
<dbReference type="GO" id="GO:0007165">
    <property type="term" value="P:signal transduction"/>
    <property type="evidence" value="ECO:0007669"/>
    <property type="project" value="TreeGrafter"/>
</dbReference>
<feature type="region of interest" description="Disordered" evidence="1">
    <location>
        <begin position="310"/>
        <end position="334"/>
    </location>
</feature>
<dbReference type="OrthoDB" id="341578at2759"/>
<feature type="compositionally biased region" description="Basic and acidic residues" evidence="1">
    <location>
        <begin position="14"/>
        <end position="64"/>
    </location>
</feature>
<dbReference type="GO" id="GO:0004672">
    <property type="term" value="F:protein kinase activity"/>
    <property type="evidence" value="ECO:0007669"/>
    <property type="project" value="InterPro"/>
</dbReference>
<dbReference type="EMBL" id="CALLCH030000009">
    <property type="protein sequence ID" value="CAI4213801.1"/>
    <property type="molecule type" value="Genomic_DNA"/>
</dbReference>
<comment type="caution">
    <text evidence="3">The sequence shown here is derived from an EMBL/GenBank/DDBJ whole genome shotgun (WGS) entry which is preliminary data.</text>
</comment>
<accession>A0A9P1H0N6</accession>
<evidence type="ECO:0000313" key="3">
    <source>
        <dbReference type="EMBL" id="CAI4213801.1"/>
    </source>
</evidence>
<evidence type="ECO:0000313" key="4">
    <source>
        <dbReference type="Proteomes" id="UP000838763"/>
    </source>
</evidence>
<evidence type="ECO:0000256" key="1">
    <source>
        <dbReference type="SAM" id="MobiDB-lite"/>
    </source>
</evidence>
<dbReference type="PROSITE" id="PS50011">
    <property type="entry name" value="PROTEIN_KINASE_DOM"/>
    <property type="match status" value="1"/>
</dbReference>
<dbReference type="Proteomes" id="UP000838763">
    <property type="component" value="Unassembled WGS sequence"/>
</dbReference>
<dbReference type="InterPro" id="IPR011009">
    <property type="entry name" value="Kinase-like_dom_sf"/>
</dbReference>
<keyword evidence="4" id="KW-1185">Reference proteome</keyword>
<dbReference type="AlphaFoldDB" id="A0A9P1H0N6"/>
<dbReference type="PANTHER" id="PTHR48011">
    <property type="entry name" value="CCR4-NOT TRANSCRIPTIONAL COMPLEX SUBUNIT CAF120-RELATED"/>
    <property type="match status" value="1"/>
</dbReference>
<dbReference type="Gene3D" id="1.10.510.10">
    <property type="entry name" value="Transferase(Phosphotransferase) domain 1"/>
    <property type="match status" value="1"/>
</dbReference>
<evidence type="ECO:0000259" key="2">
    <source>
        <dbReference type="PROSITE" id="PS50011"/>
    </source>
</evidence>
<name>A0A9P1H0N6_9PEZI</name>
<dbReference type="InterPro" id="IPR000719">
    <property type="entry name" value="Prot_kinase_dom"/>
</dbReference>
<protein>
    <recommendedName>
        <fullName evidence="2">Protein kinase domain-containing protein</fullName>
    </recommendedName>
</protein>
<dbReference type="InterPro" id="IPR052751">
    <property type="entry name" value="Plant_MAPKKK"/>
</dbReference>
<sequence length="369" mass="42086">MMHPLIEGIRDILEDDAQAKARGEQVSLEEERARHEAMLERQAQEQEEEARRKNLEKSREEDRAMAGAVQEELRRKEEVARTYSKSRRSSEILREADGPKTEKDDSIVIFDRTCRVGDIAGKEFHFTTVECGSVFGSGPISAVHHCLPSVAKASSCPPLALKKTVLRFSANEPVRNYMITLEDKLTMLQSIHHRHLVDVVGFMIHEELAVDKNFLHRFWTVQVLNQKAQMTSLESFLEICDHLHISKVRSFARDLLDAMAFLHNHGIIHHDVHPRNVLIFKESTLQATQTVAKLSDAVYQHLLYQVAQKGDSPIKPSSSRSPFWMAPETADEGDDQYTHKTDLWDLGVIVMQMMFGLDIVQQYNSPPPL</sequence>
<feature type="compositionally biased region" description="Basic and acidic residues" evidence="1">
    <location>
        <begin position="88"/>
        <end position="98"/>
    </location>
</feature>
<feature type="region of interest" description="Disordered" evidence="1">
    <location>
        <begin position="14"/>
        <end position="98"/>
    </location>
</feature>
<gene>
    <name evidence="3" type="ORF">PPNO1_LOCUS3546</name>
</gene>
<proteinExistence type="predicted"/>
<feature type="compositionally biased region" description="Basic and acidic residues" evidence="1">
    <location>
        <begin position="71"/>
        <end position="80"/>
    </location>
</feature>
<organism evidence="3 4">
    <name type="scientific">Parascedosporium putredinis</name>
    <dbReference type="NCBI Taxonomy" id="1442378"/>
    <lineage>
        <taxon>Eukaryota</taxon>
        <taxon>Fungi</taxon>
        <taxon>Dikarya</taxon>
        <taxon>Ascomycota</taxon>
        <taxon>Pezizomycotina</taxon>
        <taxon>Sordariomycetes</taxon>
        <taxon>Hypocreomycetidae</taxon>
        <taxon>Microascales</taxon>
        <taxon>Microascaceae</taxon>
        <taxon>Parascedosporium</taxon>
    </lineage>
</organism>
<dbReference type="GO" id="GO:0005524">
    <property type="term" value="F:ATP binding"/>
    <property type="evidence" value="ECO:0007669"/>
    <property type="project" value="InterPro"/>
</dbReference>
<dbReference type="SUPFAM" id="SSF56112">
    <property type="entry name" value="Protein kinase-like (PK-like)"/>
    <property type="match status" value="1"/>
</dbReference>